<reference evidence="2 3" key="1">
    <citation type="submission" date="2023-09" db="EMBL/GenBank/DDBJ databases">
        <title>Nesidiocoris tenuis whole genome shotgun sequence.</title>
        <authorList>
            <person name="Shibata T."/>
            <person name="Shimoda M."/>
            <person name="Kobayashi T."/>
            <person name="Uehara T."/>
        </authorList>
    </citation>
    <scope>NUCLEOTIDE SEQUENCE [LARGE SCALE GENOMIC DNA]</scope>
    <source>
        <strain evidence="2 3">Japan</strain>
    </source>
</reference>
<accession>A0ABN7A649</accession>
<proteinExistence type="predicted"/>
<evidence type="ECO:0000313" key="2">
    <source>
        <dbReference type="EMBL" id="BES87656.1"/>
    </source>
</evidence>
<evidence type="ECO:0000256" key="1">
    <source>
        <dbReference type="SAM" id="MobiDB-lite"/>
    </source>
</evidence>
<dbReference type="Proteomes" id="UP001307889">
    <property type="component" value="Chromosome 1"/>
</dbReference>
<keyword evidence="3" id="KW-1185">Reference proteome</keyword>
<evidence type="ECO:0000313" key="3">
    <source>
        <dbReference type="Proteomes" id="UP001307889"/>
    </source>
</evidence>
<dbReference type="EMBL" id="AP028909">
    <property type="protein sequence ID" value="BES87656.1"/>
    <property type="molecule type" value="Genomic_DNA"/>
</dbReference>
<name>A0ABN7A649_9HEMI</name>
<sequence length="111" mass="12133">MSESRENLALEGIASQHVNNPGPEASLPSATNSYRQYPSISARPLSVVLHQILSISISSWSRLAPAEYFSLALPLVQPLAPNLYCLTPSYNAKSKGPFNSHTICRTTHRDP</sequence>
<feature type="region of interest" description="Disordered" evidence="1">
    <location>
        <begin position="1"/>
        <end position="31"/>
    </location>
</feature>
<organism evidence="2 3">
    <name type="scientific">Nesidiocoris tenuis</name>
    <dbReference type="NCBI Taxonomy" id="355587"/>
    <lineage>
        <taxon>Eukaryota</taxon>
        <taxon>Metazoa</taxon>
        <taxon>Ecdysozoa</taxon>
        <taxon>Arthropoda</taxon>
        <taxon>Hexapoda</taxon>
        <taxon>Insecta</taxon>
        <taxon>Pterygota</taxon>
        <taxon>Neoptera</taxon>
        <taxon>Paraneoptera</taxon>
        <taxon>Hemiptera</taxon>
        <taxon>Heteroptera</taxon>
        <taxon>Panheteroptera</taxon>
        <taxon>Cimicomorpha</taxon>
        <taxon>Miridae</taxon>
        <taxon>Dicyphina</taxon>
        <taxon>Nesidiocoris</taxon>
    </lineage>
</organism>
<gene>
    <name evidence="2" type="ORF">NTJ_00461</name>
</gene>
<protein>
    <submittedName>
        <fullName evidence="2">Uncharacterized protein</fullName>
    </submittedName>
</protein>